<dbReference type="EMBL" id="CBSY010000242">
    <property type="protein sequence ID" value="CDH21530.1"/>
    <property type="molecule type" value="Genomic_DNA"/>
</dbReference>
<dbReference type="Gene3D" id="3.40.1440.10">
    <property type="entry name" value="GIY-YIG endonuclease"/>
    <property type="match status" value="1"/>
</dbReference>
<evidence type="ECO:0000256" key="1">
    <source>
        <dbReference type="ARBA" id="ARBA00007435"/>
    </source>
</evidence>
<protein>
    <recommendedName>
        <fullName evidence="2">GIY-YIG domain-containing protein</fullName>
    </recommendedName>
</protein>
<sequence>MNEFYMVIKSCKLFKINNDMKSTHWYLYLIRTRNNSLYTRITTDIARRFMQHVSGKGAKALKGKGPLTLVYHSLVEDQGMALKLEYRVKKLSKKQKERLITLQPVCIATYLSEMLVPKIAQSVITHDQNGQNT</sequence>
<accession>A0A077PAR6</accession>
<proteinExistence type="inferred from homology"/>
<dbReference type="PANTHER" id="PTHR34477">
    <property type="entry name" value="UPF0213 PROTEIN YHBQ"/>
    <property type="match status" value="1"/>
</dbReference>
<dbReference type="InterPro" id="IPR035901">
    <property type="entry name" value="GIY-YIG_endonuc_sf"/>
</dbReference>
<keyword evidence="4" id="KW-1185">Reference proteome</keyword>
<feature type="domain" description="GIY-YIG" evidence="2">
    <location>
        <begin position="23"/>
        <end position="98"/>
    </location>
</feature>
<reference evidence="3" key="1">
    <citation type="submission" date="2013-07" db="EMBL/GenBank/DDBJ databases">
        <title>Sub-species coevolution in mutualistic symbiosis.</title>
        <authorList>
            <person name="Murfin K."/>
            <person name="Klassen J."/>
            <person name="Lee M."/>
            <person name="Forst S."/>
            <person name="Stock P."/>
            <person name="Goodrich-Blair H."/>
        </authorList>
    </citation>
    <scope>NUCLEOTIDE SEQUENCE [LARGE SCALE GENOMIC DNA]</scope>
    <source>
        <strain evidence="3">Kraussei Quebec</strain>
    </source>
</reference>
<comment type="caution">
    <text evidence="3">The sequence shown here is derived from an EMBL/GenBank/DDBJ whole genome shotgun (WGS) entry which is preliminary data.</text>
</comment>
<dbReference type="Proteomes" id="UP000028500">
    <property type="component" value="Unassembled WGS sequence"/>
</dbReference>
<dbReference type="Pfam" id="PF01541">
    <property type="entry name" value="GIY-YIG"/>
    <property type="match status" value="1"/>
</dbReference>
<evidence type="ECO:0000259" key="2">
    <source>
        <dbReference type="PROSITE" id="PS50164"/>
    </source>
</evidence>
<organism evidence="3 4">
    <name type="scientific">Xenorhabdus bovienii str. kraussei Quebec</name>
    <dbReference type="NCBI Taxonomy" id="1398203"/>
    <lineage>
        <taxon>Bacteria</taxon>
        <taxon>Pseudomonadati</taxon>
        <taxon>Pseudomonadota</taxon>
        <taxon>Gammaproteobacteria</taxon>
        <taxon>Enterobacterales</taxon>
        <taxon>Morganellaceae</taxon>
        <taxon>Xenorhabdus</taxon>
    </lineage>
</organism>
<dbReference type="InterPro" id="IPR000305">
    <property type="entry name" value="GIY-YIG_endonuc"/>
</dbReference>
<evidence type="ECO:0000313" key="4">
    <source>
        <dbReference type="Proteomes" id="UP000028500"/>
    </source>
</evidence>
<gene>
    <name evidence="3" type="ORF">XBKQ1_520010</name>
</gene>
<dbReference type="PROSITE" id="PS50164">
    <property type="entry name" value="GIY_YIG"/>
    <property type="match status" value="1"/>
</dbReference>
<evidence type="ECO:0000313" key="3">
    <source>
        <dbReference type="EMBL" id="CDH21530.1"/>
    </source>
</evidence>
<dbReference type="AlphaFoldDB" id="A0A077PAR6"/>
<name>A0A077PAR6_XENBV</name>
<dbReference type="SUPFAM" id="SSF82771">
    <property type="entry name" value="GIY-YIG endonuclease"/>
    <property type="match status" value="1"/>
</dbReference>
<dbReference type="PANTHER" id="PTHR34477:SF1">
    <property type="entry name" value="UPF0213 PROTEIN YHBQ"/>
    <property type="match status" value="1"/>
</dbReference>
<comment type="similarity">
    <text evidence="1">Belongs to the UPF0213 family.</text>
</comment>
<dbReference type="CDD" id="cd10456">
    <property type="entry name" value="GIY-YIG_UPF0213"/>
    <property type="match status" value="1"/>
</dbReference>
<dbReference type="HOGENOM" id="CLU_135650_0_0_6"/>
<dbReference type="InterPro" id="IPR050190">
    <property type="entry name" value="UPF0213_domain"/>
</dbReference>